<protein>
    <recommendedName>
        <fullName evidence="3">DUF7703 domain-containing protein</fullName>
    </recommendedName>
</protein>
<comment type="caution">
    <text evidence="4">The sequence shown here is derived from an EMBL/GenBank/DDBJ whole genome shotgun (WGS) entry which is preliminary data.</text>
</comment>
<evidence type="ECO:0000259" key="3">
    <source>
        <dbReference type="Pfam" id="PF24802"/>
    </source>
</evidence>
<feature type="transmembrane region" description="Helical" evidence="2">
    <location>
        <begin position="207"/>
        <end position="227"/>
    </location>
</feature>
<evidence type="ECO:0000256" key="1">
    <source>
        <dbReference type="SAM" id="MobiDB-lite"/>
    </source>
</evidence>
<dbReference type="PANTHER" id="PTHR37013">
    <property type="entry name" value="INTEGRAL MEMBRANE PROTEIN (AFU_ORTHOLOGUE AFUA_1G05950)-RELATED"/>
    <property type="match status" value="1"/>
</dbReference>
<feature type="transmembrane region" description="Helical" evidence="2">
    <location>
        <begin position="125"/>
        <end position="148"/>
    </location>
</feature>
<feature type="transmembrane region" description="Helical" evidence="2">
    <location>
        <begin position="54"/>
        <end position="74"/>
    </location>
</feature>
<evidence type="ECO:0000313" key="4">
    <source>
        <dbReference type="EMBL" id="KAL2046905.1"/>
    </source>
</evidence>
<sequence length="448" mass="51257">MSSYSPYAEAESGPPEWKPGEKEATTAFLALTFWLILDLNVGIYRVFRKKQGLYYWMLMLGTWGCAVSTIGNVLKNLTPQYGPKIWPFWTLLINGGWSVYATAECLVLFSRLHLVNRSHEVQQRILMLIIIGFFLLIVPSWVFIFPAYNINPSVSSVWSPRQAILDRTSQLGFTVIESTISGVYLWSLAKLLRLKPTVRQRTVMRDLLYVNIIIIAFDIVVSVLVFLNETNLSYSIQDFTYALKFKLEFMVLNQLMAVAARGLRKESFAERRYNYPETVSDDSPDASSKGASIPLQQFSTRSQASRNHKAEIIAPPATYVNGRKSLRDKFERMHTDERPLQHDQYPPSHSGVERQGSSGSDLEADNPKKDAASYDIHFRPDAKSPTHRSFRHPLGHRHKDQKLEATATMHKSKQDDDDDDEEEIGVHMWENRGKLILVVPWLKDRTKA</sequence>
<evidence type="ECO:0000313" key="5">
    <source>
        <dbReference type="Proteomes" id="UP001590950"/>
    </source>
</evidence>
<keyword evidence="2" id="KW-0812">Transmembrane</keyword>
<organism evidence="4 5">
    <name type="scientific">Stereocaulon virgatum</name>
    <dbReference type="NCBI Taxonomy" id="373712"/>
    <lineage>
        <taxon>Eukaryota</taxon>
        <taxon>Fungi</taxon>
        <taxon>Dikarya</taxon>
        <taxon>Ascomycota</taxon>
        <taxon>Pezizomycotina</taxon>
        <taxon>Lecanoromycetes</taxon>
        <taxon>OSLEUM clade</taxon>
        <taxon>Lecanoromycetidae</taxon>
        <taxon>Lecanorales</taxon>
        <taxon>Lecanorineae</taxon>
        <taxon>Stereocaulaceae</taxon>
        <taxon>Stereocaulon</taxon>
    </lineage>
</organism>
<feature type="transmembrane region" description="Helical" evidence="2">
    <location>
        <begin position="27"/>
        <end position="47"/>
    </location>
</feature>
<feature type="region of interest" description="Disordered" evidence="1">
    <location>
        <begin position="337"/>
        <end position="423"/>
    </location>
</feature>
<dbReference type="EMBL" id="JBEFKJ010000003">
    <property type="protein sequence ID" value="KAL2046905.1"/>
    <property type="molecule type" value="Genomic_DNA"/>
</dbReference>
<feature type="transmembrane region" description="Helical" evidence="2">
    <location>
        <begin position="168"/>
        <end position="186"/>
    </location>
</feature>
<feature type="compositionally biased region" description="Polar residues" evidence="1">
    <location>
        <begin position="285"/>
        <end position="305"/>
    </location>
</feature>
<feature type="domain" description="DUF7703" evidence="3">
    <location>
        <begin position="26"/>
        <end position="259"/>
    </location>
</feature>
<keyword evidence="2" id="KW-1133">Transmembrane helix</keyword>
<reference evidence="4 5" key="1">
    <citation type="submission" date="2024-09" db="EMBL/GenBank/DDBJ databases">
        <title>Rethinking Asexuality: The Enigmatic Case of Functional Sexual Genes in Lepraria (Stereocaulaceae).</title>
        <authorList>
            <person name="Doellman M."/>
            <person name="Sun Y."/>
            <person name="Barcenas-Pena A."/>
            <person name="Lumbsch H.T."/>
            <person name="Grewe F."/>
        </authorList>
    </citation>
    <scope>NUCLEOTIDE SEQUENCE [LARGE SCALE GENOMIC DNA]</scope>
    <source>
        <strain evidence="4 5">Mercado 3170</strain>
    </source>
</reference>
<gene>
    <name evidence="4" type="ORF">N7G274_000923</name>
</gene>
<feature type="compositionally biased region" description="Basic and acidic residues" evidence="1">
    <location>
        <begin position="365"/>
        <end position="384"/>
    </location>
</feature>
<feature type="transmembrane region" description="Helical" evidence="2">
    <location>
        <begin position="86"/>
        <end position="109"/>
    </location>
</feature>
<dbReference type="InterPro" id="IPR056120">
    <property type="entry name" value="DUF7703"/>
</dbReference>
<feature type="region of interest" description="Disordered" evidence="1">
    <location>
        <begin position="276"/>
        <end position="318"/>
    </location>
</feature>
<name>A0ABR4ANU3_9LECA</name>
<feature type="compositionally biased region" description="Basic residues" evidence="1">
    <location>
        <begin position="385"/>
        <end position="400"/>
    </location>
</feature>
<dbReference type="Proteomes" id="UP001590950">
    <property type="component" value="Unassembled WGS sequence"/>
</dbReference>
<accession>A0ABR4ANU3</accession>
<evidence type="ECO:0000256" key="2">
    <source>
        <dbReference type="SAM" id="Phobius"/>
    </source>
</evidence>
<keyword evidence="2" id="KW-0472">Membrane</keyword>
<proteinExistence type="predicted"/>
<keyword evidence="5" id="KW-1185">Reference proteome</keyword>
<dbReference type="Pfam" id="PF24802">
    <property type="entry name" value="DUF7703"/>
    <property type="match status" value="1"/>
</dbReference>